<evidence type="ECO:0000313" key="1">
    <source>
        <dbReference type="Proteomes" id="UP001652660"/>
    </source>
</evidence>
<sequence>MSSNCARRLLQQSSSSAKAFLSSGPRISLPSVASGPTKLGGLPSPASRLSRRHNLFSKSRVRMELACGESLMPLHSVTASALLKSMLSSGVGQWGCLSEDAPDKKQLSLQERKSFIFAWATNGV</sequence>
<dbReference type="OrthoDB" id="1112931at2759"/>
<dbReference type="AlphaFoldDB" id="A0A6P6TCY4"/>
<protein>
    <submittedName>
        <fullName evidence="2">Uncharacterized protein isoform X1</fullName>
    </submittedName>
</protein>
<organism evidence="1 2">
    <name type="scientific">Coffea arabica</name>
    <name type="common">Arabian coffee</name>
    <dbReference type="NCBI Taxonomy" id="13443"/>
    <lineage>
        <taxon>Eukaryota</taxon>
        <taxon>Viridiplantae</taxon>
        <taxon>Streptophyta</taxon>
        <taxon>Embryophyta</taxon>
        <taxon>Tracheophyta</taxon>
        <taxon>Spermatophyta</taxon>
        <taxon>Magnoliopsida</taxon>
        <taxon>eudicotyledons</taxon>
        <taxon>Gunneridae</taxon>
        <taxon>Pentapetalae</taxon>
        <taxon>asterids</taxon>
        <taxon>lamiids</taxon>
        <taxon>Gentianales</taxon>
        <taxon>Rubiaceae</taxon>
        <taxon>Ixoroideae</taxon>
        <taxon>Gardenieae complex</taxon>
        <taxon>Bertiereae - Coffeeae clade</taxon>
        <taxon>Coffeeae</taxon>
        <taxon>Coffea</taxon>
    </lineage>
</organism>
<name>A0A6P6TCY4_COFAR</name>
<dbReference type="GeneID" id="113700101"/>
<evidence type="ECO:0000313" key="2">
    <source>
        <dbReference type="RefSeq" id="XP_027076359.2"/>
    </source>
</evidence>
<gene>
    <name evidence="2" type="primary">LOC113700101</name>
</gene>
<dbReference type="PANTHER" id="PTHR33156">
    <property type="entry name" value="OS02G0230000 PROTEIN"/>
    <property type="match status" value="1"/>
</dbReference>
<dbReference type="Proteomes" id="UP001652660">
    <property type="component" value="Chromosome 7c"/>
</dbReference>
<dbReference type="PANTHER" id="PTHR33156:SF2">
    <property type="entry name" value="OS01G0738000 PROTEIN"/>
    <property type="match status" value="1"/>
</dbReference>
<dbReference type="InterPro" id="IPR043459">
    <property type="entry name" value="NFD6/NOXY2-like"/>
</dbReference>
<reference evidence="1" key="1">
    <citation type="journal article" date="2025" name="Foods">
        <title>Unveiling the Microbial Signatures of Arabica Coffee Cherries: Insights into Ripeness Specific Diversity, Functional Traits, and Implications for Quality and Safety.</title>
        <authorList>
            <consortium name="RefSeq"/>
            <person name="Tenea G.N."/>
            <person name="Cifuentes V."/>
            <person name="Reyes P."/>
            <person name="Cevallos-Vallejos M."/>
        </authorList>
    </citation>
    <scope>NUCLEOTIDE SEQUENCE [LARGE SCALE GENOMIC DNA]</scope>
</reference>
<keyword evidence="1" id="KW-1185">Reference proteome</keyword>
<dbReference type="RefSeq" id="XP_027076359.2">
    <property type="nucleotide sequence ID" value="XM_027220558.2"/>
</dbReference>
<dbReference type="GO" id="GO:0005739">
    <property type="term" value="C:mitochondrion"/>
    <property type="evidence" value="ECO:0007669"/>
    <property type="project" value="TreeGrafter"/>
</dbReference>
<accession>A0A6P6TCY4</accession>
<proteinExistence type="predicted"/>
<reference evidence="2" key="2">
    <citation type="submission" date="2025-08" db="UniProtKB">
        <authorList>
            <consortium name="RefSeq"/>
        </authorList>
    </citation>
    <scope>IDENTIFICATION</scope>
    <source>
        <tissue evidence="2">Leaves</tissue>
    </source>
</reference>